<accession>A0ACB8B5P0</accession>
<dbReference type="Proteomes" id="UP000790709">
    <property type="component" value="Unassembled WGS sequence"/>
</dbReference>
<protein>
    <submittedName>
        <fullName evidence="1">Uncharacterized protein</fullName>
    </submittedName>
</protein>
<dbReference type="EMBL" id="MU266545">
    <property type="protein sequence ID" value="KAH7921041.1"/>
    <property type="molecule type" value="Genomic_DNA"/>
</dbReference>
<sequence>MSSPSDDEHRLTASHQSKGTVRKARACDNCRKKKVRCEEAGDRCLNCTAFNLPCTYVESGEKTTSQRNIDEISYRLEQLERLVQKHGVRGKNKDGTVSLKSTHLRRTQSMVALPDLSGSIKDSSSDDEDDFVSVQLASRVQSMNIEPMQHRFFGKPSSMMLLQEAVDVKKKRIGQRSSPPEHDAIIKRPEYSKPLPWELAAKTAMNRVEYIFPDENLGLALVELYFAHANILSPILHRPTFDRKIADGAHLRFAPFGAVYLLVCAIGSRFSDDPRIFLEDTNFNEHSCGWKFFEQVQNARKTLLGSPCLEDLQVLCLSVIYLHGSSLSQGIWTLVGSGIRLAQDVGAHRREVYRSAPGVEAELWKRAFWVLIVFDRLLSVSLGRPCATQDEEFDIDLPAECDDEYWEHPDPTKAFQQPPNKPSVLSYFVNNLKLSHILAYALRTIYSSRKSKALFGSVGPSWQQDVATELGAALHRWLHNLPSHLRWDPSSPNDSFFLQSCCLYSAYYHVQIVVHRPFLPSPGKAAPMAFPSHAICINAARSCSGVIDIYRKRTGSCVPALQLAAFTAAIVLLVDIWGGTHSRTATDLTEEMEDVYKCMSFLQACEKRWYTAGRTWEALCELAFDRDLPLPPPVSTGAMKRNRAPDDTSDVVQPPHPRPPDIHQLPSLGRSRDPTATSGPSAFKGVMDMDGHDSRAIGVPASFEMDEVYYDETRRRFTSQYVPAQDIRTPEPPAWSMVGGVGSRGSVLPPPESQGRGIGSSWSIKDGYEFNDLGAHFSRR</sequence>
<proteinExistence type="predicted"/>
<keyword evidence="2" id="KW-1185">Reference proteome</keyword>
<evidence type="ECO:0000313" key="2">
    <source>
        <dbReference type="Proteomes" id="UP000790709"/>
    </source>
</evidence>
<evidence type="ECO:0000313" key="1">
    <source>
        <dbReference type="EMBL" id="KAH7921041.1"/>
    </source>
</evidence>
<reference evidence="1" key="1">
    <citation type="journal article" date="2021" name="New Phytol.">
        <title>Evolutionary innovations through gain and loss of genes in the ectomycorrhizal Boletales.</title>
        <authorList>
            <person name="Wu G."/>
            <person name="Miyauchi S."/>
            <person name="Morin E."/>
            <person name="Kuo A."/>
            <person name="Drula E."/>
            <person name="Varga T."/>
            <person name="Kohler A."/>
            <person name="Feng B."/>
            <person name="Cao Y."/>
            <person name="Lipzen A."/>
            <person name="Daum C."/>
            <person name="Hundley H."/>
            <person name="Pangilinan J."/>
            <person name="Johnson J."/>
            <person name="Barry K."/>
            <person name="LaButti K."/>
            <person name="Ng V."/>
            <person name="Ahrendt S."/>
            <person name="Min B."/>
            <person name="Choi I.G."/>
            <person name="Park H."/>
            <person name="Plett J.M."/>
            <person name="Magnuson J."/>
            <person name="Spatafora J.W."/>
            <person name="Nagy L.G."/>
            <person name="Henrissat B."/>
            <person name="Grigoriev I.V."/>
            <person name="Yang Z.L."/>
            <person name="Xu J."/>
            <person name="Martin F.M."/>
        </authorList>
    </citation>
    <scope>NUCLEOTIDE SEQUENCE</scope>
    <source>
        <strain evidence="1">KUC20120723A-06</strain>
    </source>
</reference>
<name>A0ACB8B5P0_9AGAM</name>
<comment type="caution">
    <text evidence="1">The sequence shown here is derived from an EMBL/GenBank/DDBJ whole genome shotgun (WGS) entry which is preliminary data.</text>
</comment>
<organism evidence="1 2">
    <name type="scientific">Leucogyrophana mollusca</name>
    <dbReference type="NCBI Taxonomy" id="85980"/>
    <lineage>
        <taxon>Eukaryota</taxon>
        <taxon>Fungi</taxon>
        <taxon>Dikarya</taxon>
        <taxon>Basidiomycota</taxon>
        <taxon>Agaricomycotina</taxon>
        <taxon>Agaricomycetes</taxon>
        <taxon>Agaricomycetidae</taxon>
        <taxon>Boletales</taxon>
        <taxon>Boletales incertae sedis</taxon>
        <taxon>Leucogyrophana</taxon>
    </lineage>
</organism>
<gene>
    <name evidence="1" type="ORF">BV22DRAFT_1039127</name>
</gene>